<dbReference type="EMBL" id="CAJOBJ010071675">
    <property type="protein sequence ID" value="CAF4462976.1"/>
    <property type="molecule type" value="Genomic_DNA"/>
</dbReference>
<evidence type="ECO:0000313" key="1">
    <source>
        <dbReference type="EMBL" id="CAF4336918.1"/>
    </source>
</evidence>
<protein>
    <submittedName>
        <fullName evidence="2">Uncharacterized protein</fullName>
    </submittedName>
</protein>
<comment type="caution">
    <text evidence="2">The sequence shown here is derived from an EMBL/GenBank/DDBJ whole genome shotgun (WGS) entry which is preliminary data.</text>
</comment>
<sequence>IGGVLSLDVADKAIVGVEKPPEELSANGL</sequence>
<gene>
    <name evidence="1" type="ORF">BYL167_LOCUS28936</name>
    <name evidence="2" type="ORF">GIL414_LOCUS32967</name>
</gene>
<dbReference type="AlphaFoldDB" id="A0A8S2WWE7"/>
<dbReference type="Proteomes" id="UP000681720">
    <property type="component" value="Unassembled WGS sequence"/>
</dbReference>
<evidence type="ECO:0000313" key="3">
    <source>
        <dbReference type="Proteomes" id="UP000681720"/>
    </source>
</evidence>
<name>A0A8S2WWE7_9BILA</name>
<dbReference type="EMBL" id="CAJOBH010042630">
    <property type="protein sequence ID" value="CAF4336918.1"/>
    <property type="molecule type" value="Genomic_DNA"/>
</dbReference>
<reference evidence="2" key="1">
    <citation type="submission" date="2021-02" db="EMBL/GenBank/DDBJ databases">
        <authorList>
            <person name="Nowell W R."/>
        </authorList>
    </citation>
    <scope>NUCLEOTIDE SEQUENCE</scope>
</reference>
<dbReference type="Proteomes" id="UP000681967">
    <property type="component" value="Unassembled WGS sequence"/>
</dbReference>
<proteinExistence type="predicted"/>
<evidence type="ECO:0000313" key="2">
    <source>
        <dbReference type="EMBL" id="CAF4462976.1"/>
    </source>
</evidence>
<accession>A0A8S2WWE7</accession>
<feature type="non-terminal residue" evidence="2">
    <location>
        <position position="1"/>
    </location>
</feature>
<organism evidence="2 3">
    <name type="scientific">Rotaria magnacalcarata</name>
    <dbReference type="NCBI Taxonomy" id="392030"/>
    <lineage>
        <taxon>Eukaryota</taxon>
        <taxon>Metazoa</taxon>
        <taxon>Spiralia</taxon>
        <taxon>Gnathifera</taxon>
        <taxon>Rotifera</taxon>
        <taxon>Eurotatoria</taxon>
        <taxon>Bdelloidea</taxon>
        <taxon>Philodinida</taxon>
        <taxon>Philodinidae</taxon>
        <taxon>Rotaria</taxon>
    </lineage>
</organism>